<evidence type="ECO:0008006" key="5">
    <source>
        <dbReference type="Google" id="ProtNLM"/>
    </source>
</evidence>
<feature type="chain" id="PRO_5047187962" description="Vitellogenin II" evidence="2">
    <location>
        <begin position="33"/>
        <end position="327"/>
    </location>
</feature>
<accession>A0ABW5WMV4</accession>
<gene>
    <name evidence="3" type="ORF">ACFS5M_05960</name>
</gene>
<evidence type="ECO:0000313" key="3">
    <source>
        <dbReference type="EMBL" id="MFD2823206.1"/>
    </source>
</evidence>
<feature type="compositionally biased region" description="Polar residues" evidence="1">
    <location>
        <begin position="216"/>
        <end position="259"/>
    </location>
</feature>
<feature type="signal peptide" evidence="2">
    <location>
        <begin position="1"/>
        <end position="32"/>
    </location>
</feature>
<protein>
    <recommendedName>
        <fullName evidence="5">Vitellogenin II</fullName>
    </recommendedName>
</protein>
<comment type="caution">
    <text evidence="3">The sequence shown here is derived from an EMBL/GenBank/DDBJ whole genome shotgun (WGS) entry which is preliminary data.</text>
</comment>
<dbReference type="RefSeq" id="WP_183486768.1">
    <property type="nucleotide sequence ID" value="NZ_JBHUOV010000001.1"/>
</dbReference>
<reference evidence="4" key="1">
    <citation type="journal article" date="2019" name="Int. J. Syst. Evol. Microbiol.">
        <title>The Global Catalogue of Microorganisms (GCM) 10K type strain sequencing project: providing services to taxonomists for standard genome sequencing and annotation.</title>
        <authorList>
            <consortium name="The Broad Institute Genomics Platform"/>
            <consortium name="The Broad Institute Genome Sequencing Center for Infectious Disease"/>
            <person name="Wu L."/>
            <person name="Ma J."/>
        </authorList>
    </citation>
    <scope>NUCLEOTIDE SEQUENCE [LARGE SCALE GENOMIC DNA]</scope>
    <source>
        <strain evidence="4">KCTC 32141</strain>
    </source>
</reference>
<name>A0ABW5WMV4_9FLAO</name>
<feature type="compositionally biased region" description="Low complexity" evidence="1">
    <location>
        <begin position="267"/>
        <end position="327"/>
    </location>
</feature>
<organism evidence="3 4">
    <name type="scientific">Lacinutrix iliipiscaria</name>
    <dbReference type="NCBI Taxonomy" id="1230532"/>
    <lineage>
        <taxon>Bacteria</taxon>
        <taxon>Pseudomonadati</taxon>
        <taxon>Bacteroidota</taxon>
        <taxon>Flavobacteriia</taxon>
        <taxon>Flavobacteriales</taxon>
        <taxon>Flavobacteriaceae</taxon>
        <taxon>Lacinutrix</taxon>
    </lineage>
</organism>
<evidence type="ECO:0000256" key="2">
    <source>
        <dbReference type="SAM" id="SignalP"/>
    </source>
</evidence>
<evidence type="ECO:0000313" key="4">
    <source>
        <dbReference type="Proteomes" id="UP001597533"/>
    </source>
</evidence>
<keyword evidence="4" id="KW-1185">Reference proteome</keyword>
<feature type="region of interest" description="Disordered" evidence="1">
    <location>
        <begin position="206"/>
        <end position="327"/>
    </location>
</feature>
<sequence length="327" mass="37474">MQLKTHLKAQMPFLALTTIVFVLSSCGSYQYAGDDNDGIYGASEEPVEQQVGEVQNNSNSYYKNYFKEKSTEYDYITQESEIFTDIDSYEGQYVEQDTVEQESYAGWGQENNDVTINVYGGGFAYNNWMYRPYRIGWGYSPFWNTGWGYGFYDPFWGSPYYGYGNYYGYGGFYGYGGYYGYPYHNGYYNNPYYGRNRVAYHNSRRGTSLGRMNTLGRRSNTNLITRGNSSSTRPNIQPRRGNSNVTTQQPRPRTNNSETSKPKVKPRSNTTSTPRPRTNTSTPRPRVNTSTPRPRTNTTKPRTVRSNTSSRPSSTPRASSSSRRGRR</sequence>
<keyword evidence="2" id="KW-0732">Signal</keyword>
<dbReference type="Proteomes" id="UP001597533">
    <property type="component" value="Unassembled WGS sequence"/>
</dbReference>
<dbReference type="PROSITE" id="PS51257">
    <property type="entry name" value="PROKAR_LIPOPROTEIN"/>
    <property type="match status" value="1"/>
</dbReference>
<evidence type="ECO:0000256" key="1">
    <source>
        <dbReference type="SAM" id="MobiDB-lite"/>
    </source>
</evidence>
<dbReference type="EMBL" id="JBHUOV010000001">
    <property type="protein sequence ID" value="MFD2823206.1"/>
    <property type="molecule type" value="Genomic_DNA"/>
</dbReference>
<proteinExistence type="predicted"/>